<evidence type="ECO:0000256" key="1">
    <source>
        <dbReference type="ARBA" id="ARBA00006336"/>
    </source>
</evidence>
<dbReference type="Proteomes" id="UP001628179">
    <property type="component" value="Unassembled WGS sequence"/>
</dbReference>
<evidence type="ECO:0000256" key="2">
    <source>
        <dbReference type="SAM" id="MobiDB-lite"/>
    </source>
</evidence>
<dbReference type="GeneID" id="98180689"/>
<dbReference type="InterPro" id="IPR036282">
    <property type="entry name" value="Glutathione-S-Trfase_C_sf"/>
</dbReference>
<dbReference type="InterPro" id="IPR005123">
    <property type="entry name" value="Oxoglu/Fe-dep_dioxygenase_dom"/>
</dbReference>
<dbReference type="Pfam" id="PF13532">
    <property type="entry name" value="2OG-FeII_Oxy_2"/>
    <property type="match status" value="1"/>
</dbReference>
<dbReference type="Gene3D" id="2.60.120.590">
    <property type="entry name" value="Alpha-ketoglutarate-dependent dioxygenase AlkB-like"/>
    <property type="match status" value="1"/>
</dbReference>
<feature type="compositionally biased region" description="Polar residues" evidence="2">
    <location>
        <begin position="456"/>
        <end position="470"/>
    </location>
</feature>
<feature type="region of interest" description="Disordered" evidence="2">
    <location>
        <begin position="249"/>
        <end position="484"/>
    </location>
</feature>
<dbReference type="InterPro" id="IPR032854">
    <property type="entry name" value="ALKBH3"/>
</dbReference>
<feature type="compositionally biased region" description="Low complexity" evidence="2">
    <location>
        <begin position="429"/>
        <end position="439"/>
    </location>
</feature>
<evidence type="ECO:0000313" key="5">
    <source>
        <dbReference type="Proteomes" id="UP001628179"/>
    </source>
</evidence>
<dbReference type="InterPro" id="IPR037151">
    <property type="entry name" value="AlkB-like_sf"/>
</dbReference>
<keyword evidence="5" id="KW-1185">Reference proteome</keyword>
<dbReference type="InterPro" id="IPR027450">
    <property type="entry name" value="AlkB-like"/>
</dbReference>
<dbReference type="SUPFAM" id="SSF51197">
    <property type="entry name" value="Clavaminate synthase-like"/>
    <property type="match status" value="1"/>
</dbReference>
<evidence type="ECO:0000259" key="3">
    <source>
        <dbReference type="PROSITE" id="PS51471"/>
    </source>
</evidence>
<dbReference type="Gene3D" id="3.40.50.850">
    <property type="entry name" value="Isochorismatase-like"/>
    <property type="match status" value="1"/>
</dbReference>
<protein>
    <submittedName>
        <fullName evidence="4">DNA oxidative demethylase ALKBH2 like protein</fullName>
    </submittedName>
</protein>
<feature type="region of interest" description="Disordered" evidence="2">
    <location>
        <begin position="621"/>
        <end position="654"/>
    </location>
</feature>
<feature type="region of interest" description="Disordered" evidence="2">
    <location>
        <begin position="924"/>
        <end position="972"/>
    </location>
</feature>
<dbReference type="Pfam" id="PF00857">
    <property type="entry name" value="Isochorismatase"/>
    <property type="match status" value="1"/>
</dbReference>
<name>A0ABQ0GPQ9_9PEZI</name>
<feature type="compositionally biased region" description="Low complexity" evidence="2">
    <location>
        <begin position="924"/>
        <end position="948"/>
    </location>
</feature>
<comment type="similarity">
    <text evidence="1">Belongs to the isochorismatase family.</text>
</comment>
<dbReference type="SUPFAM" id="SSF52499">
    <property type="entry name" value="Isochorismatase-like hydrolases"/>
    <property type="match status" value="1"/>
</dbReference>
<comment type="caution">
    <text evidence="4">The sequence shown here is derived from an EMBL/GenBank/DDBJ whole genome shotgun (WGS) entry which is preliminary data.</text>
</comment>
<feature type="compositionally biased region" description="Low complexity" evidence="2">
    <location>
        <begin position="333"/>
        <end position="349"/>
    </location>
</feature>
<feature type="region of interest" description="Disordered" evidence="2">
    <location>
        <begin position="95"/>
        <end position="114"/>
    </location>
</feature>
<dbReference type="PANTHER" id="PTHR31212:SF5">
    <property type="entry name" value="ISOCHORISMATASE FAMILY PROTEIN FAMILY (AFU_ORTHOLOGUE AFUA_3G14500)"/>
    <property type="match status" value="1"/>
</dbReference>
<evidence type="ECO:0000313" key="4">
    <source>
        <dbReference type="EMBL" id="GAB1319737.1"/>
    </source>
</evidence>
<feature type="compositionally biased region" description="Low complexity" evidence="2">
    <location>
        <begin position="409"/>
        <end position="420"/>
    </location>
</feature>
<gene>
    <name evidence="4" type="ORF">MFIFM68171_09947</name>
</gene>
<dbReference type="InterPro" id="IPR000868">
    <property type="entry name" value="Isochorismatase-like_dom"/>
</dbReference>
<proteinExistence type="inferred from homology"/>
<dbReference type="CDD" id="cd00431">
    <property type="entry name" value="cysteine_hydrolases"/>
    <property type="match status" value="1"/>
</dbReference>
<feature type="domain" description="Fe2OG dioxygenase" evidence="3">
    <location>
        <begin position="576"/>
        <end position="705"/>
    </location>
</feature>
<organism evidence="4 5">
    <name type="scientific">Madurella fahalii</name>
    <dbReference type="NCBI Taxonomy" id="1157608"/>
    <lineage>
        <taxon>Eukaryota</taxon>
        <taxon>Fungi</taxon>
        <taxon>Dikarya</taxon>
        <taxon>Ascomycota</taxon>
        <taxon>Pezizomycotina</taxon>
        <taxon>Sordariomycetes</taxon>
        <taxon>Sordariomycetidae</taxon>
        <taxon>Sordariales</taxon>
        <taxon>Sordariales incertae sedis</taxon>
        <taxon>Madurella</taxon>
    </lineage>
</organism>
<reference evidence="4 5" key="1">
    <citation type="submission" date="2024-09" db="EMBL/GenBank/DDBJ databases">
        <title>Itraconazole resistance in Madurella fahalii resulting from another homologue of gene encoding cytochrome P450 14-alpha sterol demethylase (CYP51).</title>
        <authorList>
            <person name="Yoshioka I."/>
            <person name="Fahal A.H."/>
            <person name="Kaneko S."/>
            <person name="Yaguchi T."/>
        </authorList>
    </citation>
    <scope>NUCLEOTIDE SEQUENCE [LARGE SCALE GENOMIC DNA]</scope>
    <source>
        <strain evidence="4 5">IFM 68171</strain>
    </source>
</reference>
<feature type="compositionally biased region" description="Basic and acidic residues" evidence="2">
    <location>
        <begin position="445"/>
        <end position="454"/>
    </location>
</feature>
<dbReference type="EMBL" id="BAAFSV010000005">
    <property type="protein sequence ID" value="GAB1319737.1"/>
    <property type="molecule type" value="Genomic_DNA"/>
</dbReference>
<feature type="compositionally biased region" description="Low complexity" evidence="2">
    <location>
        <begin position="956"/>
        <end position="968"/>
    </location>
</feature>
<dbReference type="PANTHER" id="PTHR31212">
    <property type="entry name" value="ALPHA-KETOGLUTARATE-DEPENDENT DIOXYGENASE ALKB HOMOLOG 3"/>
    <property type="match status" value="1"/>
</dbReference>
<accession>A0ABQ0GPQ9</accession>
<dbReference type="SUPFAM" id="SSF47616">
    <property type="entry name" value="GST C-terminal domain-like"/>
    <property type="match status" value="1"/>
</dbReference>
<dbReference type="PROSITE" id="PS51471">
    <property type="entry name" value="FE2OG_OXY"/>
    <property type="match status" value="1"/>
</dbReference>
<sequence>MPTPFLINPSVIPIVATRKALLILDLQNDFLCTEGALPVEEPEGFVDRILELAKAFRDTGAGDVIWVRSEFERHRSLLGEGDRIVLEDAIARPQRANSSRGRRPASPVGDGAAGEDDEEAFLSVAQDGNKKPCVRKGTCGAQFPHDVKAAVDARDIVFTKTHYSAFASGQAQLVQLLRERFVTQMYVCGALTNVSIYATALDAGRHGYDMTIVEDCCGYRKAMRHFNAMRQLVQLTGSEVISFNSLLEQLRPPTPPSQSTGLSPSVSQMKLGLGPGAPRRSPALAPRPTPPRATSPQPGRGHHKQLAAPPPRAASKQGGPDVDPKRPLDDTESLSAESEPSSPSSPASPDIKPLRTPQKKLLEEQGSAHAGAAKQRKLESSKGPTYAPWPAGAEPEKPRVRIKAKQRVSSSKSNKEASSSSPPPPPKSPDLSAPSSLDPAARDATATDKSEAKNAETATAQTRKSGSESARNMADHQPAPACSEPLCEGDTTVITNVLPPALAADAFERLLEEVSWAGMSHLGGEVPRRIAVQGAVGDDGSMPVYRHPADESPPLLPFSPTVLRIKEEIEKHLGHPLNHVLIQHYRSGNDYISEHSDKTLDIVKGSFIANVSLGAERTMVFRTKRPPKDKKDDAGADPNLSDAEKAKRQVQRAPLPHNSLCRMGLATNERWLHAIRQDKRSDRDKTPAELSHGGARISLTFRQIGTFITDGDGRPARIWGQGATSKTRDGARPVVNGQTPDAVRMLQAFGAENHASVFDWDAHYGAGFDVLHMGTPKRFCAAAAASGDGDGDGTAAVANARVALALAELGVSCAKGSVEGDVRFEDNDPARTVVDGHATVLRYLDAVYGSGRRYDQLLPGEVGKKFVRLQRGLDLLDKWRGVLKEVGIAQAGGDSAASDEQTKTISKLLGRELADWEEWAKEAATNATAAAPTTTTTTTTTTTATAPTDNDSTDAQQQQQQKQQQSSSFYIVGGSQPSPADFALWPVLHDMVRVCGEQVLGEHLKRYYTAFKERSAAAKALGMFKPE</sequence>
<feature type="compositionally biased region" description="Polar residues" evidence="2">
    <location>
        <begin position="257"/>
        <end position="268"/>
    </location>
</feature>
<dbReference type="RefSeq" id="XP_070921467.1">
    <property type="nucleotide sequence ID" value="XM_071065366.1"/>
</dbReference>
<dbReference type="InterPro" id="IPR036380">
    <property type="entry name" value="Isochorismatase-like_sf"/>
</dbReference>